<dbReference type="SUPFAM" id="SSF56176">
    <property type="entry name" value="FAD-binding/transporter-associated domain-like"/>
    <property type="match status" value="1"/>
</dbReference>
<dbReference type="EMBL" id="BOMY01000071">
    <property type="protein sequence ID" value="GIF26962.1"/>
    <property type="molecule type" value="Genomic_DNA"/>
</dbReference>
<feature type="domain" description="FAD-binding PCMH-type" evidence="1">
    <location>
        <begin position="18"/>
        <end position="180"/>
    </location>
</feature>
<dbReference type="InterPro" id="IPR016169">
    <property type="entry name" value="FAD-bd_PCMH_sub2"/>
</dbReference>
<dbReference type="Pfam" id="PF01565">
    <property type="entry name" value="FAD_binding_4"/>
    <property type="match status" value="1"/>
</dbReference>
<evidence type="ECO:0000313" key="3">
    <source>
        <dbReference type="Proteomes" id="UP000623608"/>
    </source>
</evidence>
<accession>A0A919U0J9</accession>
<evidence type="ECO:0000259" key="1">
    <source>
        <dbReference type="PROSITE" id="PS51387"/>
    </source>
</evidence>
<name>A0A919U0J9_9ACTN</name>
<dbReference type="InterPro" id="IPR006094">
    <property type="entry name" value="Oxid_FAD_bind_N"/>
</dbReference>
<proteinExistence type="predicted"/>
<evidence type="ECO:0000313" key="2">
    <source>
        <dbReference type="EMBL" id="GIF26962.1"/>
    </source>
</evidence>
<dbReference type="PROSITE" id="PS51387">
    <property type="entry name" value="FAD_PCMH"/>
    <property type="match status" value="1"/>
</dbReference>
<dbReference type="Gene3D" id="3.30.465.10">
    <property type="match status" value="1"/>
</dbReference>
<gene>
    <name evidence="2" type="primary">glcE_2</name>
    <name evidence="2" type="ORF">Ate02nite_96920</name>
</gene>
<organism evidence="2 3">
    <name type="scientific">Paractinoplanes tereljensis</name>
    <dbReference type="NCBI Taxonomy" id="571912"/>
    <lineage>
        <taxon>Bacteria</taxon>
        <taxon>Bacillati</taxon>
        <taxon>Actinomycetota</taxon>
        <taxon>Actinomycetes</taxon>
        <taxon>Micromonosporales</taxon>
        <taxon>Micromonosporaceae</taxon>
        <taxon>Paractinoplanes</taxon>
    </lineage>
</organism>
<dbReference type="Proteomes" id="UP000623608">
    <property type="component" value="Unassembled WGS sequence"/>
</dbReference>
<reference evidence="2" key="1">
    <citation type="submission" date="2021-01" db="EMBL/GenBank/DDBJ databases">
        <title>Whole genome shotgun sequence of Actinoplanes tereljensis NBRC 105297.</title>
        <authorList>
            <person name="Komaki H."/>
            <person name="Tamura T."/>
        </authorList>
    </citation>
    <scope>NUCLEOTIDE SEQUENCE</scope>
    <source>
        <strain evidence="2">NBRC 105297</strain>
    </source>
</reference>
<comment type="caution">
    <text evidence="2">The sequence shown here is derived from an EMBL/GenBank/DDBJ whole genome shotgun (WGS) entry which is preliminary data.</text>
</comment>
<dbReference type="PANTHER" id="PTHR11748">
    <property type="entry name" value="D-LACTATE DEHYDROGENASE"/>
    <property type="match status" value="1"/>
</dbReference>
<dbReference type="AlphaFoldDB" id="A0A919U0J9"/>
<keyword evidence="3" id="KW-1185">Reference proteome</keyword>
<protein>
    <submittedName>
        <fullName evidence="2">Glycolate oxidase</fullName>
    </submittedName>
</protein>
<dbReference type="InterPro" id="IPR016166">
    <property type="entry name" value="FAD-bd_PCMH"/>
</dbReference>
<dbReference type="PANTHER" id="PTHR11748:SF103">
    <property type="entry name" value="GLYCOLATE OXIDASE SUBUNIT GLCE"/>
    <property type="match status" value="1"/>
</dbReference>
<sequence length="352" mass="36595">MDICGPDYARVARSIDTAGGRRAGHVAVPATAQAVGDILRFATDEGLAVVPRGSGSKINWGAPRERADLILDTARLSGLWSHDVGAGTVEVAGGTPVRALQAALALRGQRLPVDPPSRTATVGGMLAVNESGPLRHRFHAPAEHVERVGYVDSTGQPGRRPGLAEIAGVITSAVIRLQPLPAARHWVTAPVPSPLQAAKLAAEATGHEVSAIEADLPAEGPGAVSALFEDAGADRLAEAWGVPVTPTAPRWWGQYPFGRDDVALRLSVAPEDLAATVYALADAIGGAVPVRGSAGLGSVLAVLPGTLPAERLEQIMETLRHVLMARNGRAALITAPPELASRLDMATRRELF</sequence>
<dbReference type="GO" id="GO:0071949">
    <property type="term" value="F:FAD binding"/>
    <property type="evidence" value="ECO:0007669"/>
    <property type="project" value="InterPro"/>
</dbReference>
<dbReference type="InterPro" id="IPR036318">
    <property type="entry name" value="FAD-bd_PCMH-like_sf"/>
</dbReference>